<accession>A0A0G4LNM1</accession>
<gene>
    <name evidence="1" type="ORF">BN1723_013010</name>
</gene>
<reference evidence="2" key="1">
    <citation type="submission" date="2015-05" db="EMBL/GenBank/DDBJ databases">
        <authorList>
            <person name="Fogelqvist Johan"/>
        </authorList>
    </citation>
    <scope>NUCLEOTIDE SEQUENCE [LARGE SCALE GENOMIC DNA]</scope>
</reference>
<dbReference type="EMBL" id="CVQI01014780">
    <property type="protein sequence ID" value="CRK23524.1"/>
    <property type="molecule type" value="Genomic_DNA"/>
</dbReference>
<evidence type="ECO:0000313" key="1">
    <source>
        <dbReference type="EMBL" id="CRK23524.1"/>
    </source>
</evidence>
<proteinExistence type="predicted"/>
<dbReference type="Proteomes" id="UP000045706">
    <property type="component" value="Unassembled WGS sequence"/>
</dbReference>
<protein>
    <submittedName>
        <fullName evidence="1">Uncharacterized protein</fullName>
    </submittedName>
</protein>
<sequence length="261" mass="27719">MCSSVADGPDVSMAYSVGLRQLCRDWFSGSCASYLPFVDACHMSKTALGMPAPVSTSRMTPWKCVSWPSDGMSCTTLAPRSRNGVSGDQKGPRMADDVGALPSGISTVWLISSTSLVLLVWGLEAKSSRSRREVTEAKKIRTEKKIRTGKKNARLDAQNVAHAPRLVAVLLVRLAQRVDVVDARDPLVLRQLDLAAKVVHVADQRREDDALAGVRLGAHEINDMLCEVGVELGRALGLAVGVAVGGAVGCHGDKCLSGALS</sequence>
<name>A0A0G4LNM1_VERLO</name>
<organism evidence="1 2">
    <name type="scientific">Verticillium longisporum</name>
    <name type="common">Verticillium dahliae var. longisporum</name>
    <dbReference type="NCBI Taxonomy" id="100787"/>
    <lineage>
        <taxon>Eukaryota</taxon>
        <taxon>Fungi</taxon>
        <taxon>Dikarya</taxon>
        <taxon>Ascomycota</taxon>
        <taxon>Pezizomycotina</taxon>
        <taxon>Sordariomycetes</taxon>
        <taxon>Hypocreomycetidae</taxon>
        <taxon>Glomerellales</taxon>
        <taxon>Plectosphaerellaceae</taxon>
        <taxon>Verticillium</taxon>
    </lineage>
</organism>
<evidence type="ECO:0000313" key="2">
    <source>
        <dbReference type="Proteomes" id="UP000045706"/>
    </source>
</evidence>
<dbReference type="AlphaFoldDB" id="A0A0G4LNM1"/>